<sequence>MPSFVACSWTLRRDMTSTSIIRDCSLSKFHIIIYNNELEQVELKKINVRLFENDKFSSLFFKDYQHFLNQTLTLDLKHVDTRQVFATILCKNLNSKIPPNDDFAKQPFQIIGPNITLEIFNIQQGFPFCNYTADYNITGTFKRYLFFLQDLMMMA</sequence>
<organism evidence="1">
    <name type="scientific">Drosophila-associated filamentous virus</name>
    <dbReference type="NCBI Taxonomy" id="2743186"/>
    <lineage>
        <taxon>Viruses</taxon>
    </lineage>
</organism>
<gene>
    <name evidence="1" type="primary">ORF17</name>
</gene>
<proteinExistence type="predicted"/>
<protein>
    <submittedName>
        <fullName evidence="1">Uncharacterized protein</fullName>
    </submittedName>
</protein>
<evidence type="ECO:0000313" key="1">
    <source>
        <dbReference type="EMBL" id="QKN22471.1"/>
    </source>
</evidence>
<dbReference type="EMBL" id="MT496833">
    <property type="protein sequence ID" value="QKN22471.1"/>
    <property type="molecule type" value="Genomic_DNA"/>
</dbReference>
<reference evidence="1" key="1">
    <citation type="journal article" date="2021" name="Virus">
        <title>The discovery, distribution and diversity of DNA viruses associated with Drosophila melanogaster in Europe.</title>
        <authorList>
            <person name="Wallace M.A."/>
            <person name="Coffman K.A."/>
            <person name="Gilbert C."/>
            <person name="Ravindran S."/>
            <person name="Albery G.F."/>
            <person name="Abbott J."/>
            <person name="Argyridou E."/>
            <person name="Bellosta P."/>
            <person name="Betancourt A.J."/>
            <person name="Colinet H."/>
            <person name="Eric K."/>
            <person name="Glaser-Schmitt A."/>
            <person name="Grath S."/>
            <person name="Jelic M."/>
            <person name="Kankare M."/>
            <person name="Kozeretska I."/>
            <person name="Loeschcke V."/>
            <person name="Montchamp-Moreau C."/>
            <person name="Ometto L."/>
            <person name="Onder B.S."/>
            <person name="Orengo D.J."/>
            <person name="Parsch J."/>
            <person name="Pascual M."/>
            <person name="Patenkovic A."/>
            <person name="Puerma E."/>
            <person name="Ritchie M.G."/>
            <person name="Rota-Stabelli O."/>
            <person name="Schou M.F."/>
            <person name="Serga S.V."/>
            <person name="Stamenkovic-Radak M."/>
            <person name="Tanaskovic M."/>
            <person name="Veselinovic M.S."/>
            <person name="Vieira J."/>
            <person name="Vieira C.P."/>
            <person name="Kapun M."/>
            <person name="Flatt T."/>
            <person name="Gonzalez J."/>
            <person name="Staubach F."/>
            <person name="Obbard D.J."/>
        </authorList>
    </citation>
    <scope>NUCLEOTIDE SEQUENCE</scope>
    <source>
        <strain evidence="1">Filamentous_ES_Gim_15_30_pool</strain>
    </source>
</reference>
<accession>A0A6M9U0K8</accession>
<name>A0A6M9U0K8_9VIRU</name>